<evidence type="ECO:0000256" key="8">
    <source>
        <dbReference type="ARBA" id="ARBA00023288"/>
    </source>
</evidence>
<evidence type="ECO:0000256" key="4">
    <source>
        <dbReference type="ARBA" id="ARBA00022622"/>
    </source>
</evidence>
<name>A0A830BLF8_9LAMI</name>
<evidence type="ECO:0000256" key="1">
    <source>
        <dbReference type="ARBA" id="ARBA00004609"/>
    </source>
</evidence>
<evidence type="ECO:0000256" key="6">
    <source>
        <dbReference type="ARBA" id="ARBA00023157"/>
    </source>
</evidence>
<comment type="caution">
    <text evidence="11">The sequence shown here is derived from an EMBL/GenBank/DDBJ whole genome shotgun (WGS) entry which is preliminary data.</text>
</comment>
<accession>A0A830BLF8</accession>
<dbReference type="InterPro" id="IPR036312">
    <property type="entry name" value="Bifun_inhib/LTP/seed_sf"/>
</dbReference>
<evidence type="ECO:0000256" key="5">
    <source>
        <dbReference type="ARBA" id="ARBA00022729"/>
    </source>
</evidence>
<dbReference type="InterPro" id="IPR016140">
    <property type="entry name" value="Bifunc_inhib/LTP/seed_store"/>
</dbReference>
<keyword evidence="5 9" id="KW-0732">Signal</keyword>
<comment type="subcellular location">
    <subcellularLocation>
        <location evidence="1">Cell membrane</location>
        <topology evidence="1">Lipid-anchor</topology>
        <topology evidence="1">GPI-anchor</topology>
    </subcellularLocation>
</comment>
<keyword evidence="7" id="KW-0325">Glycoprotein</keyword>
<dbReference type="Pfam" id="PF14368">
    <property type="entry name" value="LTP_2"/>
    <property type="match status" value="1"/>
</dbReference>
<dbReference type="CDD" id="cd00010">
    <property type="entry name" value="AAI_LTSS"/>
    <property type="match status" value="1"/>
</dbReference>
<keyword evidence="6" id="KW-1015">Disulfide bond</keyword>
<dbReference type="GO" id="GO:0005886">
    <property type="term" value="C:plasma membrane"/>
    <property type="evidence" value="ECO:0007669"/>
    <property type="project" value="UniProtKB-SubCell"/>
</dbReference>
<evidence type="ECO:0000259" key="10">
    <source>
        <dbReference type="Pfam" id="PF14368"/>
    </source>
</evidence>
<evidence type="ECO:0000256" key="3">
    <source>
        <dbReference type="ARBA" id="ARBA00022475"/>
    </source>
</evidence>
<evidence type="ECO:0000256" key="7">
    <source>
        <dbReference type="ARBA" id="ARBA00023180"/>
    </source>
</evidence>
<feature type="chain" id="PRO_5032422558" evidence="9">
    <location>
        <begin position="25"/>
        <end position="146"/>
    </location>
</feature>
<dbReference type="EMBL" id="BMAC01000098">
    <property type="protein sequence ID" value="GFP85053.1"/>
    <property type="molecule type" value="Genomic_DNA"/>
</dbReference>
<feature type="domain" description="Bifunctional inhibitor/plant lipid transfer protein/seed storage helical" evidence="10">
    <location>
        <begin position="31"/>
        <end position="104"/>
    </location>
</feature>
<dbReference type="InterPro" id="IPR043325">
    <property type="entry name" value="LTSS"/>
</dbReference>
<dbReference type="GO" id="GO:0098552">
    <property type="term" value="C:side of membrane"/>
    <property type="evidence" value="ECO:0007669"/>
    <property type="project" value="UniProtKB-KW"/>
</dbReference>
<dbReference type="SUPFAM" id="SSF47699">
    <property type="entry name" value="Bifunctional inhibitor/lipid-transfer protein/seed storage 2S albumin"/>
    <property type="match status" value="1"/>
</dbReference>
<dbReference type="Gene3D" id="1.10.110.10">
    <property type="entry name" value="Plant lipid-transfer and hydrophobic proteins"/>
    <property type="match status" value="1"/>
</dbReference>
<dbReference type="AlphaFoldDB" id="A0A830BLF8"/>
<evidence type="ECO:0000313" key="12">
    <source>
        <dbReference type="Proteomes" id="UP000653305"/>
    </source>
</evidence>
<dbReference type="PANTHER" id="PTHR33044">
    <property type="entry name" value="BIFUNCTIONAL INHIBITOR/LIPID-TRANSFER PROTEIN/SEED STORAGE 2S ALBUMIN SUPERFAMILY PROTEIN-RELATED"/>
    <property type="match status" value="1"/>
</dbReference>
<keyword evidence="8" id="KW-0449">Lipoprotein</keyword>
<dbReference type="OrthoDB" id="1925812at2759"/>
<reference evidence="11" key="1">
    <citation type="submission" date="2020-07" db="EMBL/GenBank/DDBJ databases">
        <title>Ethylene signaling mediates host invasion by parasitic plants.</title>
        <authorList>
            <person name="Yoshida S."/>
        </authorList>
    </citation>
    <scope>NUCLEOTIDE SEQUENCE</scope>
    <source>
        <strain evidence="11">Okayama</strain>
    </source>
</reference>
<comment type="similarity">
    <text evidence="2">Belongs to the plant LTP family.</text>
</comment>
<keyword evidence="12" id="KW-1185">Reference proteome</keyword>
<proteinExistence type="inferred from homology"/>
<gene>
    <name evidence="11" type="ORF">PHJA_000649100</name>
</gene>
<sequence>MAISKSVLLLVIATCLSSVYVGHSQGGDLMACVQKLLPCQAYMKGSEPPSAACCVPLKQILASDRQCLCTVFTDPALLKSLNVTQDDALNLVNSCGAHADSSLCKTATTPSTSTAPTTDSSAATSISHVGSLLSLEAVFSFIVFAF</sequence>
<keyword evidence="4" id="KW-0472">Membrane</keyword>
<evidence type="ECO:0000256" key="9">
    <source>
        <dbReference type="SAM" id="SignalP"/>
    </source>
</evidence>
<protein>
    <submittedName>
        <fullName evidence="11">Lipid transfer-like protein vas</fullName>
    </submittedName>
</protein>
<evidence type="ECO:0000256" key="2">
    <source>
        <dbReference type="ARBA" id="ARBA00009748"/>
    </source>
</evidence>
<evidence type="ECO:0000313" key="11">
    <source>
        <dbReference type="EMBL" id="GFP85053.1"/>
    </source>
</evidence>
<feature type="signal peptide" evidence="9">
    <location>
        <begin position="1"/>
        <end position="24"/>
    </location>
</feature>
<organism evidence="11 12">
    <name type="scientific">Phtheirospermum japonicum</name>
    <dbReference type="NCBI Taxonomy" id="374723"/>
    <lineage>
        <taxon>Eukaryota</taxon>
        <taxon>Viridiplantae</taxon>
        <taxon>Streptophyta</taxon>
        <taxon>Embryophyta</taxon>
        <taxon>Tracheophyta</taxon>
        <taxon>Spermatophyta</taxon>
        <taxon>Magnoliopsida</taxon>
        <taxon>eudicotyledons</taxon>
        <taxon>Gunneridae</taxon>
        <taxon>Pentapetalae</taxon>
        <taxon>asterids</taxon>
        <taxon>lamiids</taxon>
        <taxon>Lamiales</taxon>
        <taxon>Orobanchaceae</taxon>
        <taxon>Orobanchaceae incertae sedis</taxon>
        <taxon>Phtheirospermum</taxon>
    </lineage>
</organism>
<dbReference type="Proteomes" id="UP000653305">
    <property type="component" value="Unassembled WGS sequence"/>
</dbReference>
<keyword evidence="4" id="KW-0336">GPI-anchor</keyword>
<keyword evidence="3" id="KW-1003">Cell membrane</keyword>